<keyword evidence="1" id="KW-1188">Viral release from host cell</keyword>
<evidence type="ECO:0000256" key="2">
    <source>
        <dbReference type="ARBA" id="ARBA00022741"/>
    </source>
</evidence>
<dbReference type="Gene3D" id="3.40.50.300">
    <property type="entry name" value="P-loop containing nucleotide triphosphate hydrolases"/>
    <property type="match status" value="1"/>
</dbReference>
<dbReference type="InterPro" id="IPR035421">
    <property type="entry name" value="Terminase_6C"/>
</dbReference>
<keyword evidence="4" id="KW-0231">Viral genome packaging</keyword>
<dbReference type="InterPro" id="IPR027417">
    <property type="entry name" value="P-loop_NTPase"/>
</dbReference>
<organism evidence="6">
    <name type="scientific">Methanobacterium virus Drs3</name>
    <dbReference type="NCBI Taxonomy" id="1430441"/>
    <lineage>
        <taxon>Viruses</taxon>
        <taxon>Duplodnaviria</taxon>
        <taxon>Heunggongvirae</taxon>
        <taxon>Uroviricota</taxon>
        <taxon>Caudoviricetes</taxon>
        <taxon>Methanobavirales</taxon>
        <taxon>Anaerodiviridae</taxon>
        <taxon>Metforvirus</taxon>
        <taxon>Metforvirus limi</taxon>
        <taxon>Metforvirus Drs3</taxon>
    </lineage>
</organism>
<sequence length="486" mass="54618">MNSHGILGLARWSVLINEGAWKPRNFDVLIIELLNYALRGKVSKILLGVPSRHGKSTLISRNFASYFLSHFPDDNIILSSYSQQLASEFGRQVKDIINMYGHLSPYNVKLADDSKANNRFNIQKPYNGRMLSVGAAGSILGFGAGLFIIDDPIKSVAEAESKALQRKLREWIGGTAKTRLEKRKNGLPPIMIVIAQRLHINDLHGIIKETEPVIPASEALKTLRQGDTIDPNTWVDLNLPAICENPETDLLGRKLGEPLWPEQRDYDWLMAEKKAMGSYLFNAIYQGNPQERDGDIFKREWFEDPVTHKLTCTIPPEAVPSDIPLLRYWDFGASADAGDGTSGLLSGYDGDTLYLIDLIHGKFSSSKVLRTFTRTCLKDGKKVLIKVEQEPGSGSKLLIKKFRRTRELKGYRIKADKVMLSKKVRAFDLESLAEDRKVKMVKAHWNQKLVDQLVAFTGEDGGEDDIVDTCTGSARHFLRPRRKVIV</sequence>
<proteinExistence type="predicted"/>
<gene>
    <name evidence="6" type="ORF">Drs3_00021</name>
</gene>
<evidence type="ECO:0000313" key="7">
    <source>
        <dbReference type="Proteomes" id="UP000262397"/>
    </source>
</evidence>
<keyword evidence="7" id="KW-1185">Reference proteome</keyword>
<dbReference type="GO" id="GO:0005524">
    <property type="term" value="F:ATP binding"/>
    <property type="evidence" value="ECO:0007669"/>
    <property type="project" value="UniProtKB-KW"/>
</dbReference>
<dbReference type="Pfam" id="PF03237">
    <property type="entry name" value="Terminase_6N"/>
    <property type="match status" value="1"/>
</dbReference>
<dbReference type="EMBL" id="MH674343">
    <property type="protein sequence ID" value="AXN53402.1"/>
    <property type="molecule type" value="Genomic_DNA"/>
</dbReference>
<evidence type="ECO:0000256" key="1">
    <source>
        <dbReference type="ARBA" id="ARBA00022612"/>
    </source>
</evidence>
<evidence type="ECO:0000256" key="3">
    <source>
        <dbReference type="ARBA" id="ARBA00022840"/>
    </source>
</evidence>
<feature type="domain" description="Terminase large subunit gp17-like C-terminal" evidence="5">
    <location>
        <begin position="328"/>
        <end position="470"/>
    </location>
</feature>
<protein>
    <submittedName>
        <fullName evidence="6">Terminase RNaseH-like domain protein</fullName>
    </submittedName>
</protein>
<accession>A0A385AHA6</accession>
<reference evidence="6" key="1">
    <citation type="submission" date="2018-07" db="EMBL/GenBank/DDBJ databases">
        <authorList>
            <person name="Quirk P.G."/>
            <person name="Krulwich T.A."/>
        </authorList>
    </citation>
    <scope>NUCLEOTIDE SEQUENCE [LARGE SCALE GENOMIC DNA]</scope>
</reference>
<keyword evidence="2" id="KW-0547">Nucleotide-binding</keyword>
<evidence type="ECO:0000256" key="4">
    <source>
        <dbReference type="ARBA" id="ARBA00023219"/>
    </source>
</evidence>
<evidence type="ECO:0000313" key="6">
    <source>
        <dbReference type="EMBL" id="AXN53402.1"/>
    </source>
</evidence>
<name>A0A385AHA6_9CAUD</name>
<keyword evidence="3" id="KW-0067">ATP-binding</keyword>
<dbReference type="Proteomes" id="UP000262397">
    <property type="component" value="Segment"/>
</dbReference>
<evidence type="ECO:0000259" key="5">
    <source>
        <dbReference type="Pfam" id="PF17289"/>
    </source>
</evidence>
<dbReference type="Pfam" id="PF17289">
    <property type="entry name" value="Terminase_6C"/>
    <property type="match status" value="1"/>
</dbReference>